<dbReference type="Pfam" id="PF00109">
    <property type="entry name" value="ketoacyl-synt"/>
    <property type="match status" value="1"/>
</dbReference>
<dbReference type="STRING" id="455432.AWN90_08455"/>
<keyword evidence="2" id="KW-0597">Phosphoprotein</keyword>
<protein>
    <recommendedName>
        <fullName evidence="7">Ketosynthase family 3 (KS3) domain-containing protein</fullName>
    </recommendedName>
</protein>
<keyword evidence="3 5" id="KW-0808">Transferase</keyword>
<evidence type="ECO:0000256" key="4">
    <source>
        <dbReference type="ARBA" id="ARBA00023268"/>
    </source>
</evidence>
<dbReference type="PANTHER" id="PTHR43775">
    <property type="entry name" value="FATTY ACID SYNTHASE"/>
    <property type="match status" value="1"/>
</dbReference>
<dbReference type="RefSeq" id="WP_067579186.1">
    <property type="nucleotide sequence ID" value="NZ_KV411303.1"/>
</dbReference>
<accession>A0A161X8V7</accession>
<dbReference type="InterPro" id="IPR018201">
    <property type="entry name" value="Ketoacyl_synth_AS"/>
</dbReference>
<dbReference type="GO" id="GO:0006633">
    <property type="term" value="P:fatty acid biosynthetic process"/>
    <property type="evidence" value="ECO:0007669"/>
    <property type="project" value="InterPro"/>
</dbReference>
<evidence type="ECO:0000256" key="2">
    <source>
        <dbReference type="ARBA" id="ARBA00022553"/>
    </source>
</evidence>
<evidence type="ECO:0000256" key="3">
    <source>
        <dbReference type="ARBA" id="ARBA00022679"/>
    </source>
</evidence>
<dbReference type="InterPro" id="IPR016039">
    <property type="entry name" value="Thiolase-like"/>
</dbReference>
<sequence length="617" mass="63527">MTAPAPEPPSVSIIGIGCRVPGAAGVEQFWDVLLEGRDARAAVADGERARLEPNGLHAFDNGFFGISDRDAAAMDPRERVCLEVAVEALDDAGVGHRVRGSRTAVIVAVGGEHRTATGQAGAPGGLAERLSAALDLRGPLAMLDGGCSSSLAAVAAAVRALAADEAGLAIVGGVNLALPPHFSIDEPAFDPRAVETVNACHRDDGCAVLILQRTADARHEGNRIYAEIAGVAVGSADRSSLLASDGQQVVRTAWARAGFAPRDAGLFECHGNGALFAEPSIDAVAAALARDRDPADKTWIGSATSAVGRPGAAAAITGIAKAALCIRHGIIAPTVGFPDRRPRLGEFGLHVPTEPIGWQDVPLPDRRAGIDSSGCGAAAHIVLHGPTRTTPPRATDPPFLLPLSARDETELRTRAAHWATLLSQSPATLREFTTAAARLLPQEARSTIIARNVPDAITHLCFLAAPLSPCTTATPPRATDPPFLLPLSARDETELRTRAAHWATLREFTTAAATSPSPYPATASAPPAATPAPATPPARPSRRPCWRCRRSRRGGWWSRCGGAGGWAAGVDAAAWVRAWAGLCRGGAACIVRLSGGAGGTVGGVGDSAGCGGGVWAR</sequence>
<gene>
    <name evidence="8" type="ORF">AWN90_08455</name>
</gene>
<dbReference type="CDD" id="cd00833">
    <property type="entry name" value="PKS"/>
    <property type="match status" value="1"/>
</dbReference>
<dbReference type="PANTHER" id="PTHR43775:SF37">
    <property type="entry name" value="SI:DKEY-61P9.11"/>
    <property type="match status" value="1"/>
</dbReference>
<evidence type="ECO:0000313" key="9">
    <source>
        <dbReference type="Proteomes" id="UP000076512"/>
    </source>
</evidence>
<dbReference type="InterPro" id="IPR014031">
    <property type="entry name" value="Ketoacyl_synth_C"/>
</dbReference>
<evidence type="ECO:0000256" key="6">
    <source>
        <dbReference type="SAM" id="MobiDB-lite"/>
    </source>
</evidence>
<feature type="compositionally biased region" description="Pro residues" evidence="6">
    <location>
        <begin position="528"/>
        <end position="539"/>
    </location>
</feature>
<dbReference type="Pfam" id="PF02801">
    <property type="entry name" value="Ketoacyl-synt_C"/>
    <property type="match status" value="1"/>
</dbReference>
<evidence type="ECO:0000313" key="8">
    <source>
        <dbReference type="EMBL" id="KZM69528.1"/>
    </source>
</evidence>
<comment type="caution">
    <text evidence="8">The sequence shown here is derived from an EMBL/GenBank/DDBJ whole genome shotgun (WGS) entry which is preliminary data.</text>
</comment>
<organism evidence="8 9">
    <name type="scientific">Nocardia terpenica</name>
    <dbReference type="NCBI Taxonomy" id="455432"/>
    <lineage>
        <taxon>Bacteria</taxon>
        <taxon>Bacillati</taxon>
        <taxon>Actinomycetota</taxon>
        <taxon>Actinomycetes</taxon>
        <taxon>Mycobacteriales</taxon>
        <taxon>Nocardiaceae</taxon>
        <taxon>Nocardia</taxon>
    </lineage>
</organism>
<feature type="region of interest" description="Disordered" evidence="6">
    <location>
        <begin position="513"/>
        <end position="545"/>
    </location>
</feature>
<evidence type="ECO:0000256" key="1">
    <source>
        <dbReference type="ARBA" id="ARBA00022450"/>
    </source>
</evidence>
<dbReference type="Proteomes" id="UP000076512">
    <property type="component" value="Unassembled WGS sequence"/>
</dbReference>
<dbReference type="PROSITE" id="PS00606">
    <property type="entry name" value="KS3_1"/>
    <property type="match status" value="1"/>
</dbReference>
<keyword evidence="1" id="KW-0596">Phosphopantetheine</keyword>
<dbReference type="GO" id="GO:0004315">
    <property type="term" value="F:3-oxoacyl-[acyl-carrier-protein] synthase activity"/>
    <property type="evidence" value="ECO:0007669"/>
    <property type="project" value="InterPro"/>
</dbReference>
<dbReference type="OrthoDB" id="4515293at2"/>
<dbReference type="InterPro" id="IPR020841">
    <property type="entry name" value="PKS_Beta-ketoAc_synthase_dom"/>
</dbReference>
<feature type="compositionally biased region" description="Low complexity" evidence="6">
    <location>
        <begin position="513"/>
        <end position="527"/>
    </location>
</feature>
<reference evidence="8 9" key="1">
    <citation type="submission" date="2016-04" db="EMBL/GenBank/DDBJ databases">
        <authorList>
            <person name="Evans L.H."/>
            <person name="Alamgir A."/>
            <person name="Owens N."/>
            <person name="Weber N.D."/>
            <person name="Virtaneva K."/>
            <person name="Barbian K."/>
            <person name="Babar A."/>
            <person name="Rosenke K."/>
        </authorList>
    </citation>
    <scope>NUCLEOTIDE SEQUENCE [LARGE SCALE GENOMIC DNA]</scope>
    <source>
        <strain evidence="8 9">IFM 0406</strain>
    </source>
</reference>
<dbReference type="GO" id="GO:0004312">
    <property type="term" value="F:fatty acid synthase activity"/>
    <property type="evidence" value="ECO:0007669"/>
    <property type="project" value="TreeGrafter"/>
</dbReference>
<keyword evidence="4" id="KW-0511">Multifunctional enzyme</keyword>
<feature type="domain" description="Ketosynthase family 3 (KS3)" evidence="7">
    <location>
        <begin position="8"/>
        <end position="386"/>
    </location>
</feature>
<dbReference type="InterPro" id="IPR050091">
    <property type="entry name" value="PKS_NRPS_Biosynth_Enz"/>
</dbReference>
<comment type="similarity">
    <text evidence="5">Belongs to the thiolase-like superfamily. Beta-ketoacyl-ACP synthases family.</text>
</comment>
<name>A0A161X8V7_9NOCA</name>
<evidence type="ECO:0000259" key="7">
    <source>
        <dbReference type="PROSITE" id="PS52004"/>
    </source>
</evidence>
<proteinExistence type="inferred from homology"/>
<dbReference type="SUPFAM" id="SSF53901">
    <property type="entry name" value="Thiolase-like"/>
    <property type="match status" value="1"/>
</dbReference>
<dbReference type="InterPro" id="IPR014030">
    <property type="entry name" value="Ketoacyl_synth_N"/>
</dbReference>
<keyword evidence="9" id="KW-1185">Reference proteome</keyword>
<dbReference type="Gene3D" id="3.40.47.10">
    <property type="match status" value="1"/>
</dbReference>
<dbReference type="AlphaFoldDB" id="A0A161X8V7"/>
<dbReference type="EMBL" id="LWGR01000020">
    <property type="protein sequence ID" value="KZM69528.1"/>
    <property type="molecule type" value="Genomic_DNA"/>
</dbReference>
<dbReference type="PROSITE" id="PS52004">
    <property type="entry name" value="KS3_2"/>
    <property type="match status" value="1"/>
</dbReference>
<evidence type="ECO:0000256" key="5">
    <source>
        <dbReference type="RuleBase" id="RU003694"/>
    </source>
</evidence>
<dbReference type="SMART" id="SM00825">
    <property type="entry name" value="PKS_KS"/>
    <property type="match status" value="1"/>
</dbReference>